<evidence type="ECO:0000313" key="1">
    <source>
        <dbReference type="EMBL" id="VEL41501.1"/>
    </source>
</evidence>
<reference evidence="1" key="1">
    <citation type="submission" date="2018-11" db="EMBL/GenBank/DDBJ databases">
        <authorList>
            <consortium name="Pathogen Informatics"/>
        </authorList>
    </citation>
    <scope>NUCLEOTIDE SEQUENCE</scope>
</reference>
<dbReference type="AlphaFoldDB" id="A0A3S5BV56"/>
<dbReference type="EMBL" id="CAAALY010269635">
    <property type="protein sequence ID" value="VEL41501.1"/>
    <property type="molecule type" value="Genomic_DNA"/>
</dbReference>
<dbReference type="GO" id="GO:0045505">
    <property type="term" value="F:dynein intermediate chain binding"/>
    <property type="evidence" value="ECO:0007669"/>
    <property type="project" value="InterPro"/>
</dbReference>
<dbReference type="OrthoDB" id="286107at2759"/>
<sequence length="220" mass="25693">MEPYSKLWKTDVQTTVSEFMASKPQMYDFQMVFEDLDKYGHKLEEEPSYYVVGALFISTEDFKTYIRSNINQLKQVTSQTLAFTKVFIEQNIMPIENLASQIDEWERNLSRHINHLDDIAAVMETLRQIREVEIDVDRELMSCEDASSLLSKYDVVFPKDISDRVELVRCAFIRAKERVVTVLDYILSVQQSYKEGLFNSIKSLHEQAGIFEAEYLEVSL</sequence>
<dbReference type="GO" id="GO:0007018">
    <property type="term" value="P:microtubule-based movement"/>
    <property type="evidence" value="ECO:0007669"/>
    <property type="project" value="InterPro"/>
</dbReference>
<dbReference type="InterPro" id="IPR026983">
    <property type="entry name" value="DHC"/>
</dbReference>
<gene>
    <name evidence="1" type="ORF">PXEA_LOCUS34941</name>
</gene>
<dbReference type="GO" id="GO:0030286">
    <property type="term" value="C:dynein complex"/>
    <property type="evidence" value="ECO:0007669"/>
    <property type="project" value="InterPro"/>
</dbReference>
<evidence type="ECO:0008006" key="3">
    <source>
        <dbReference type="Google" id="ProtNLM"/>
    </source>
</evidence>
<keyword evidence="2" id="KW-1185">Reference proteome</keyword>
<organism evidence="1 2">
    <name type="scientific">Protopolystoma xenopodis</name>
    <dbReference type="NCBI Taxonomy" id="117903"/>
    <lineage>
        <taxon>Eukaryota</taxon>
        <taxon>Metazoa</taxon>
        <taxon>Spiralia</taxon>
        <taxon>Lophotrochozoa</taxon>
        <taxon>Platyhelminthes</taxon>
        <taxon>Monogenea</taxon>
        <taxon>Polyopisthocotylea</taxon>
        <taxon>Polystomatidea</taxon>
        <taxon>Polystomatidae</taxon>
        <taxon>Protopolystoma</taxon>
    </lineage>
</organism>
<accession>A0A3S5BV56</accession>
<proteinExistence type="predicted"/>
<dbReference type="PANTHER" id="PTHR45703:SF37">
    <property type="entry name" value="DYNEINS HEAVY CHAIN"/>
    <property type="match status" value="1"/>
</dbReference>
<dbReference type="PANTHER" id="PTHR45703">
    <property type="entry name" value="DYNEIN HEAVY CHAIN"/>
    <property type="match status" value="1"/>
</dbReference>
<dbReference type="GO" id="GO:0051959">
    <property type="term" value="F:dynein light intermediate chain binding"/>
    <property type="evidence" value="ECO:0007669"/>
    <property type="project" value="InterPro"/>
</dbReference>
<comment type="caution">
    <text evidence="1">The sequence shown here is derived from an EMBL/GenBank/DDBJ whole genome shotgun (WGS) entry which is preliminary data.</text>
</comment>
<name>A0A3S5BV56_9PLAT</name>
<protein>
    <recommendedName>
        <fullName evidence="3">Dynein heavy chain tail domain-containing protein</fullName>
    </recommendedName>
</protein>
<dbReference type="Proteomes" id="UP000784294">
    <property type="component" value="Unassembled WGS sequence"/>
</dbReference>
<evidence type="ECO:0000313" key="2">
    <source>
        <dbReference type="Proteomes" id="UP000784294"/>
    </source>
</evidence>